<sequence>MDCPMKFNDRRDLIVEKLCTSHLSLNNVDDEYLKKENTSSNHNNPDNNVQLVREVIRIKKDLSNNQLYESYSESDFTEIGRTVNALQKHNPNQIQKLVQKVLVDECV</sequence>
<comment type="caution">
    <text evidence="1">The sequence shown here is derived from an EMBL/GenBank/DDBJ whole genome shotgun (WGS) entry which is preliminary data.</text>
</comment>
<organism evidence="1 2">
    <name type="scientific">Dendrobium chrysotoxum</name>
    <name type="common">Orchid</name>
    <dbReference type="NCBI Taxonomy" id="161865"/>
    <lineage>
        <taxon>Eukaryota</taxon>
        <taxon>Viridiplantae</taxon>
        <taxon>Streptophyta</taxon>
        <taxon>Embryophyta</taxon>
        <taxon>Tracheophyta</taxon>
        <taxon>Spermatophyta</taxon>
        <taxon>Magnoliopsida</taxon>
        <taxon>Liliopsida</taxon>
        <taxon>Asparagales</taxon>
        <taxon>Orchidaceae</taxon>
        <taxon>Epidendroideae</taxon>
        <taxon>Malaxideae</taxon>
        <taxon>Dendrobiinae</taxon>
        <taxon>Dendrobium</taxon>
    </lineage>
</organism>
<dbReference type="Proteomes" id="UP000775213">
    <property type="component" value="Unassembled WGS sequence"/>
</dbReference>
<dbReference type="EMBL" id="JAGFBR010000011">
    <property type="protein sequence ID" value="KAH0458693.1"/>
    <property type="molecule type" value="Genomic_DNA"/>
</dbReference>
<evidence type="ECO:0000313" key="2">
    <source>
        <dbReference type="Proteomes" id="UP000775213"/>
    </source>
</evidence>
<protein>
    <submittedName>
        <fullName evidence="1">Uncharacterized protein</fullName>
    </submittedName>
</protein>
<gene>
    <name evidence="1" type="ORF">IEQ34_011507</name>
</gene>
<keyword evidence="2" id="KW-1185">Reference proteome</keyword>
<proteinExistence type="predicted"/>
<accession>A0AAV7GSE1</accession>
<dbReference type="AlphaFoldDB" id="A0AAV7GSE1"/>
<reference evidence="1 2" key="1">
    <citation type="journal article" date="2021" name="Hortic Res">
        <title>Chromosome-scale assembly of the Dendrobium chrysotoxum genome enhances the understanding of orchid evolution.</title>
        <authorList>
            <person name="Zhang Y."/>
            <person name="Zhang G.Q."/>
            <person name="Zhang D."/>
            <person name="Liu X.D."/>
            <person name="Xu X.Y."/>
            <person name="Sun W.H."/>
            <person name="Yu X."/>
            <person name="Zhu X."/>
            <person name="Wang Z.W."/>
            <person name="Zhao X."/>
            <person name="Zhong W.Y."/>
            <person name="Chen H."/>
            <person name="Yin W.L."/>
            <person name="Huang T."/>
            <person name="Niu S.C."/>
            <person name="Liu Z.J."/>
        </authorList>
    </citation>
    <scope>NUCLEOTIDE SEQUENCE [LARGE SCALE GENOMIC DNA]</scope>
    <source>
        <strain evidence="1">Lindl</strain>
    </source>
</reference>
<evidence type="ECO:0000313" key="1">
    <source>
        <dbReference type="EMBL" id="KAH0458693.1"/>
    </source>
</evidence>
<name>A0AAV7GSE1_DENCH</name>